<dbReference type="InterPro" id="IPR020904">
    <property type="entry name" value="Sc_DH/Rdtase_CS"/>
</dbReference>
<dbReference type="PROSITE" id="PS00061">
    <property type="entry name" value="ADH_SHORT"/>
    <property type="match status" value="1"/>
</dbReference>
<dbReference type="SMR" id="A0A2K1P9M7"/>
<sequence length="256" mass="27317">MGLLDGKIAIITGAARGIGQAYSIRFAKEGAKLVVCDVLDCNETKAKVEAEGAECLALKVDVTDEESTRKMAEETINKYGRIDILLNNAAIYGGLVMKPFENISVEEWDKVMSVNLKGLFLCSKAVTPQMKKQKKGKIINISSTTFHMGVPMLLHYVTSKGGVVGFTRALSNELGEYGINVNAIAPGFTMTDASKGITGGNKELFEQLASMQANMQAIKRREEPEDLTGAAVFLASDDSDFIAGVTLPVSGGAGLV</sequence>
<dbReference type="EMBL" id="AZRN01000021">
    <property type="protein sequence ID" value="PNR99427.1"/>
    <property type="molecule type" value="Genomic_DNA"/>
</dbReference>
<dbReference type="Gene3D" id="3.40.50.720">
    <property type="entry name" value="NAD(P)-binding Rossmann-like Domain"/>
    <property type="match status" value="1"/>
</dbReference>
<dbReference type="RefSeq" id="WP_103077056.1">
    <property type="nucleotide sequence ID" value="NZ_AZRN01000021.1"/>
</dbReference>
<protein>
    <submittedName>
        <fullName evidence="2">Dehydrogenase</fullName>
    </submittedName>
</protein>
<dbReference type="FunFam" id="3.40.50.720:FF:000084">
    <property type="entry name" value="Short-chain dehydrogenase reductase"/>
    <property type="match status" value="1"/>
</dbReference>
<dbReference type="GO" id="GO:0016616">
    <property type="term" value="F:oxidoreductase activity, acting on the CH-OH group of donors, NAD or NADP as acceptor"/>
    <property type="evidence" value="ECO:0007669"/>
    <property type="project" value="TreeGrafter"/>
</dbReference>
<evidence type="ECO:0000313" key="2">
    <source>
        <dbReference type="EMBL" id="PNR99427.1"/>
    </source>
</evidence>
<gene>
    <name evidence="2" type="ORF">X927_05475</name>
</gene>
<dbReference type="InterPro" id="IPR036291">
    <property type="entry name" value="NAD(P)-bd_dom_sf"/>
</dbReference>
<comment type="caution">
    <text evidence="2">The sequence shown here is derived from an EMBL/GenBank/DDBJ whole genome shotgun (WGS) entry which is preliminary data.</text>
</comment>
<dbReference type="PANTHER" id="PTHR42760">
    <property type="entry name" value="SHORT-CHAIN DEHYDROGENASES/REDUCTASES FAMILY MEMBER"/>
    <property type="match status" value="1"/>
</dbReference>
<evidence type="ECO:0000313" key="3">
    <source>
        <dbReference type="Proteomes" id="UP000236604"/>
    </source>
</evidence>
<accession>A0A2K1P9M7</accession>
<comment type="similarity">
    <text evidence="1">Belongs to the short-chain dehydrogenases/reductases (SDR) family.</text>
</comment>
<dbReference type="InterPro" id="IPR002347">
    <property type="entry name" value="SDR_fam"/>
</dbReference>
<dbReference type="Proteomes" id="UP000236604">
    <property type="component" value="Unassembled WGS sequence"/>
</dbReference>
<dbReference type="Pfam" id="PF13561">
    <property type="entry name" value="adh_short_C2"/>
    <property type="match status" value="1"/>
</dbReference>
<dbReference type="PRINTS" id="PR00080">
    <property type="entry name" value="SDRFAMILY"/>
</dbReference>
<dbReference type="AlphaFoldDB" id="A0A2K1P9M7"/>
<dbReference type="CDD" id="cd05233">
    <property type="entry name" value="SDR_c"/>
    <property type="match status" value="1"/>
</dbReference>
<keyword evidence="3" id="KW-1185">Reference proteome</keyword>
<organism evidence="2 3">
    <name type="scientific">Petrotoga mexicana DSM 14811</name>
    <dbReference type="NCBI Taxonomy" id="1122954"/>
    <lineage>
        <taxon>Bacteria</taxon>
        <taxon>Thermotogati</taxon>
        <taxon>Thermotogota</taxon>
        <taxon>Thermotogae</taxon>
        <taxon>Petrotogales</taxon>
        <taxon>Petrotogaceae</taxon>
        <taxon>Petrotoga</taxon>
    </lineage>
</organism>
<dbReference type="SUPFAM" id="SSF51735">
    <property type="entry name" value="NAD(P)-binding Rossmann-fold domains"/>
    <property type="match status" value="1"/>
</dbReference>
<evidence type="ECO:0000256" key="1">
    <source>
        <dbReference type="ARBA" id="ARBA00006484"/>
    </source>
</evidence>
<dbReference type="PRINTS" id="PR00081">
    <property type="entry name" value="GDHRDH"/>
</dbReference>
<proteinExistence type="inferred from homology"/>
<reference evidence="2 3" key="1">
    <citation type="submission" date="2013-12" db="EMBL/GenBank/DDBJ databases">
        <title>Comparative genomics of Petrotoga isolates.</title>
        <authorList>
            <person name="Nesbo C.L."/>
            <person name="Charchuk R."/>
            <person name="Chow K."/>
        </authorList>
    </citation>
    <scope>NUCLEOTIDE SEQUENCE [LARGE SCALE GENOMIC DNA]</scope>
    <source>
        <strain evidence="2 3">DSM 14811</strain>
    </source>
</reference>
<name>A0A2K1P9M7_9BACT</name>